<dbReference type="PANTHER" id="PTHR42711:SF5">
    <property type="entry name" value="ABC TRANSPORTER ATP-BINDING PROTEIN NATA"/>
    <property type="match status" value="1"/>
</dbReference>
<keyword evidence="4" id="KW-0067">ATP-binding</keyword>
<dbReference type="SUPFAM" id="SSF52540">
    <property type="entry name" value="P-loop containing nucleoside triphosphate hydrolases"/>
    <property type="match status" value="1"/>
</dbReference>
<comment type="caution">
    <text evidence="6">The sequence shown here is derived from an EMBL/GenBank/DDBJ whole genome shotgun (WGS) entry which is preliminary data.</text>
</comment>
<dbReference type="AlphaFoldDB" id="A0A7W9SIL7"/>
<dbReference type="InterPro" id="IPR017871">
    <property type="entry name" value="ABC_transporter-like_CS"/>
</dbReference>
<reference evidence="6 7" key="1">
    <citation type="submission" date="2020-08" db="EMBL/GenBank/DDBJ databases">
        <title>Genomic Encyclopedia of Type Strains, Phase IV (KMG-IV): sequencing the most valuable type-strain genomes for metagenomic binning, comparative biology and taxonomic classification.</title>
        <authorList>
            <person name="Goeker M."/>
        </authorList>
    </citation>
    <scope>NUCLEOTIDE SEQUENCE [LARGE SCALE GENOMIC DNA]</scope>
    <source>
        <strain evidence="6 7">DSM 17245</strain>
    </source>
</reference>
<dbReference type="InterPro" id="IPR027417">
    <property type="entry name" value="P-loop_NTPase"/>
</dbReference>
<dbReference type="Proteomes" id="UP000522163">
    <property type="component" value="Unassembled WGS sequence"/>
</dbReference>
<dbReference type="Pfam" id="PF00005">
    <property type="entry name" value="ABC_tran"/>
    <property type="match status" value="1"/>
</dbReference>
<evidence type="ECO:0000259" key="5">
    <source>
        <dbReference type="PROSITE" id="PS50893"/>
    </source>
</evidence>
<dbReference type="InterPro" id="IPR050763">
    <property type="entry name" value="ABC_transporter_ATP-binding"/>
</dbReference>
<evidence type="ECO:0000313" key="7">
    <source>
        <dbReference type="Proteomes" id="UP000522163"/>
    </source>
</evidence>
<evidence type="ECO:0000256" key="2">
    <source>
        <dbReference type="ARBA" id="ARBA00022448"/>
    </source>
</evidence>
<keyword evidence="2" id="KW-0813">Transport</keyword>
<dbReference type="GeneID" id="85015620"/>
<proteinExistence type="inferred from homology"/>
<dbReference type="Gene3D" id="3.40.50.300">
    <property type="entry name" value="P-loop containing nucleotide triphosphate hydrolases"/>
    <property type="match status" value="1"/>
</dbReference>
<evidence type="ECO:0000256" key="1">
    <source>
        <dbReference type="ARBA" id="ARBA00005417"/>
    </source>
</evidence>
<gene>
    <name evidence="6" type="ORF">HNQ46_002102</name>
</gene>
<feature type="domain" description="ABC transporter" evidence="5">
    <location>
        <begin position="4"/>
        <end position="229"/>
    </location>
</feature>
<name>A0A7W9SIL7_9FIRM</name>
<accession>A0A7W9SIL7</accession>
<dbReference type="EMBL" id="JACHHH010000012">
    <property type="protein sequence ID" value="MBB6042106.1"/>
    <property type="molecule type" value="Genomic_DNA"/>
</dbReference>
<dbReference type="SMART" id="SM00382">
    <property type="entry name" value="AAA"/>
    <property type="match status" value="1"/>
</dbReference>
<organism evidence="6 7">
    <name type="scientific">Oribacterium sinus</name>
    <dbReference type="NCBI Taxonomy" id="237576"/>
    <lineage>
        <taxon>Bacteria</taxon>
        <taxon>Bacillati</taxon>
        <taxon>Bacillota</taxon>
        <taxon>Clostridia</taxon>
        <taxon>Lachnospirales</taxon>
        <taxon>Lachnospiraceae</taxon>
        <taxon>Oribacterium</taxon>
    </lineage>
</organism>
<sequence>MALLTLKDVSYFYEGTHNGIYDISFEAEKGDFIAVVGKNGAGKSTLLNLLSGIYSPQHGSITCSPKLTYHDLGISPQKQSIDWYLNVRDNIMLGAVLTGLSKKESQAATDSISEILDLTDFYTRSPDSLSGGQQQRVQVARALVHKPEIMILDEPTAGLDYRYSHGLFEYLKEKCFDEKKLALVSSHDLGMLEDYCNKILFLNQGQQFYFGSMRDFLSAHQLTREITISFSGEMSDTLKKELIDQGAKLEGQTVSFIESSVDLNCIIGKLLAEVSITSMGSERLGLKEIMMQEEATENA</sequence>
<keyword evidence="3" id="KW-0547">Nucleotide-binding</keyword>
<evidence type="ECO:0000256" key="3">
    <source>
        <dbReference type="ARBA" id="ARBA00022741"/>
    </source>
</evidence>
<dbReference type="GO" id="GO:0005524">
    <property type="term" value="F:ATP binding"/>
    <property type="evidence" value="ECO:0007669"/>
    <property type="project" value="UniProtKB-KW"/>
</dbReference>
<dbReference type="PROSITE" id="PS50893">
    <property type="entry name" value="ABC_TRANSPORTER_2"/>
    <property type="match status" value="1"/>
</dbReference>
<evidence type="ECO:0000313" key="6">
    <source>
        <dbReference type="EMBL" id="MBB6042106.1"/>
    </source>
</evidence>
<dbReference type="GO" id="GO:0016887">
    <property type="term" value="F:ATP hydrolysis activity"/>
    <property type="evidence" value="ECO:0007669"/>
    <property type="project" value="InterPro"/>
</dbReference>
<protein>
    <submittedName>
        <fullName evidence="6">ABC-type multidrug transport system ATPase subunit</fullName>
    </submittedName>
</protein>
<evidence type="ECO:0000256" key="4">
    <source>
        <dbReference type="ARBA" id="ARBA00022840"/>
    </source>
</evidence>
<dbReference type="PANTHER" id="PTHR42711">
    <property type="entry name" value="ABC TRANSPORTER ATP-BINDING PROTEIN"/>
    <property type="match status" value="1"/>
</dbReference>
<comment type="similarity">
    <text evidence="1">Belongs to the ABC transporter superfamily.</text>
</comment>
<dbReference type="InterPro" id="IPR003439">
    <property type="entry name" value="ABC_transporter-like_ATP-bd"/>
</dbReference>
<dbReference type="InterPro" id="IPR003593">
    <property type="entry name" value="AAA+_ATPase"/>
</dbReference>
<dbReference type="PROSITE" id="PS00211">
    <property type="entry name" value="ABC_TRANSPORTER_1"/>
    <property type="match status" value="1"/>
</dbReference>
<dbReference type="RefSeq" id="WP_183684620.1">
    <property type="nucleotide sequence ID" value="NZ_JACHHH010000012.1"/>
</dbReference>